<feature type="domain" description="RNA polymerase sigma-70 region 2" evidence="6">
    <location>
        <begin position="8"/>
        <end position="75"/>
    </location>
</feature>
<dbReference type="InterPro" id="IPR013325">
    <property type="entry name" value="RNA_pol_sigma_r2"/>
</dbReference>
<dbReference type="InterPro" id="IPR007627">
    <property type="entry name" value="RNA_pol_sigma70_r2"/>
</dbReference>
<dbReference type="GO" id="GO:0006352">
    <property type="term" value="P:DNA-templated transcription initiation"/>
    <property type="evidence" value="ECO:0007669"/>
    <property type="project" value="InterPro"/>
</dbReference>
<dbReference type="Pfam" id="PF04542">
    <property type="entry name" value="Sigma70_r2"/>
    <property type="match status" value="1"/>
</dbReference>
<comment type="similarity">
    <text evidence="1">Belongs to the sigma-70 factor family. ECF subfamily.</text>
</comment>
<evidence type="ECO:0000313" key="8">
    <source>
        <dbReference type="EMBL" id="QDP38965.1"/>
    </source>
</evidence>
<keyword evidence="3" id="KW-0731">Sigma factor</keyword>
<dbReference type="GO" id="GO:0016987">
    <property type="term" value="F:sigma factor activity"/>
    <property type="evidence" value="ECO:0007669"/>
    <property type="project" value="UniProtKB-KW"/>
</dbReference>
<feature type="domain" description="RNA polymerase sigma factor 70 region 4 type 2" evidence="7">
    <location>
        <begin position="104"/>
        <end position="155"/>
    </location>
</feature>
<dbReference type="InterPro" id="IPR014296">
    <property type="entry name" value="RNA_pol_sigma-M_bacilli"/>
</dbReference>
<keyword evidence="5" id="KW-0804">Transcription</keyword>
<dbReference type="Pfam" id="PF08281">
    <property type="entry name" value="Sigma70_r4_2"/>
    <property type="match status" value="1"/>
</dbReference>
<evidence type="ECO:0000259" key="6">
    <source>
        <dbReference type="Pfam" id="PF04542"/>
    </source>
</evidence>
<protein>
    <submittedName>
        <fullName evidence="8">Sigma-70 family RNA polymerase sigma factor</fullName>
    </submittedName>
</protein>
<dbReference type="AlphaFoldDB" id="A0A516KC46"/>
<dbReference type="PANTHER" id="PTHR43133">
    <property type="entry name" value="RNA POLYMERASE ECF-TYPE SIGMA FACTO"/>
    <property type="match status" value="1"/>
</dbReference>
<reference evidence="8 9" key="1">
    <citation type="submission" date="2019-07" db="EMBL/GenBank/DDBJ databases">
        <authorList>
            <person name="Li J."/>
        </authorList>
    </citation>
    <scope>NUCLEOTIDE SEQUENCE [LARGE SCALE GENOMIC DNA]</scope>
    <source>
        <strain evidence="8 9">TKL69</strain>
    </source>
</reference>
<dbReference type="GO" id="GO:0003677">
    <property type="term" value="F:DNA binding"/>
    <property type="evidence" value="ECO:0007669"/>
    <property type="project" value="UniProtKB-KW"/>
</dbReference>
<evidence type="ECO:0000256" key="5">
    <source>
        <dbReference type="ARBA" id="ARBA00023163"/>
    </source>
</evidence>
<organism evidence="8 9">
    <name type="scientific">Radiobacillus deserti</name>
    <dbReference type="NCBI Taxonomy" id="2594883"/>
    <lineage>
        <taxon>Bacteria</taxon>
        <taxon>Bacillati</taxon>
        <taxon>Bacillota</taxon>
        <taxon>Bacilli</taxon>
        <taxon>Bacillales</taxon>
        <taxon>Bacillaceae</taxon>
        <taxon>Radiobacillus</taxon>
    </lineage>
</organism>
<evidence type="ECO:0000313" key="9">
    <source>
        <dbReference type="Proteomes" id="UP000315215"/>
    </source>
</evidence>
<dbReference type="PANTHER" id="PTHR43133:SF52">
    <property type="entry name" value="ECF RNA POLYMERASE SIGMA FACTOR SIGL"/>
    <property type="match status" value="1"/>
</dbReference>
<keyword evidence="4" id="KW-0238">DNA-binding</keyword>
<gene>
    <name evidence="8" type="ORF">FN924_01280</name>
</gene>
<dbReference type="SUPFAM" id="SSF88946">
    <property type="entry name" value="Sigma2 domain of RNA polymerase sigma factors"/>
    <property type="match status" value="1"/>
</dbReference>
<dbReference type="InterPro" id="IPR013324">
    <property type="entry name" value="RNA_pol_sigma_r3/r4-like"/>
</dbReference>
<dbReference type="EMBL" id="CP041666">
    <property type="protein sequence ID" value="QDP38965.1"/>
    <property type="molecule type" value="Genomic_DNA"/>
</dbReference>
<dbReference type="OrthoDB" id="9795666at2"/>
<keyword evidence="9" id="KW-1185">Reference proteome</keyword>
<name>A0A516KC46_9BACI</name>
<dbReference type="InterPro" id="IPR036388">
    <property type="entry name" value="WH-like_DNA-bd_sf"/>
</dbReference>
<evidence type="ECO:0000256" key="3">
    <source>
        <dbReference type="ARBA" id="ARBA00023082"/>
    </source>
</evidence>
<dbReference type="RefSeq" id="WP_143891715.1">
    <property type="nucleotide sequence ID" value="NZ_CP041666.1"/>
</dbReference>
<dbReference type="NCBIfam" id="TIGR02950">
    <property type="entry name" value="SigM_subfam"/>
    <property type="match status" value="1"/>
</dbReference>
<dbReference type="InterPro" id="IPR039425">
    <property type="entry name" value="RNA_pol_sigma-70-like"/>
</dbReference>
<evidence type="ECO:0000256" key="2">
    <source>
        <dbReference type="ARBA" id="ARBA00023015"/>
    </source>
</evidence>
<keyword evidence="2" id="KW-0805">Transcription regulation</keyword>
<dbReference type="NCBIfam" id="TIGR02937">
    <property type="entry name" value="sigma70-ECF"/>
    <property type="match status" value="1"/>
</dbReference>
<dbReference type="SUPFAM" id="SSF88659">
    <property type="entry name" value="Sigma3 and sigma4 domains of RNA polymerase sigma factors"/>
    <property type="match status" value="1"/>
</dbReference>
<dbReference type="Gene3D" id="1.10.1740.10">
    <property type="match status" value="1"/>
</dbReference>
<dbReference type="Gene3D" id="1.10.10.10">
    <property type="entry name" value="Winged helix-like DNA-binding domain superfamily/Winged helix DNA-binding domain"/>
    <property type="match status" value="1"/>
</dbReference>
<proteinExistence type="inferred from homology"/>
<sequence length="166" mass="19970">MKENVDKMYQAYFQDVHRFLLSLSQNHHTAEDLVQETFFRAYLYLESYTGENVKTWLFTVAYRVFIDDHRKQKRTVVKDQGFFQRVFDKKKSLDHTLVTKETIQEVIDILENLPEKHKHAVLLHDFHELTQKEAAQIMDIETSYFKVLLYRGRQAIRRRKADEGNE</sequence>
<dbReference type="InterPro" id="IPR013249">
    <property type="entry name" value="RNA_pol_sigma70_r4_t2"/>
</dbReference>
<evidence type="ECO:0000256" key="4">
    <source>
        <dbReference type="ARBA" id="ARBA00023125"/>
    </source>
</evidence>
<evidence type="ECO:0000259" key="7">
    <source>
        <dbReference type="Pfam" id="PF08281"/>
    </source>
</evidence>
<evidence type="ECO:0000256" key="1">
    <source>
        <dbReference type="ARBA" id="ARBA00010641"/>
    </source>
</evidence>
<dbReference type="CDD" id="cd06171">
    <property type="entry name" value="Sigma70_r4"/>
    <property type="match status" value="1"/>
</dbReference>
<dbReference type="InterPro" id="IPR014284">
    <property type="entry name" value="RNA_pol_sigma-70_dom"/>
</dbReference>
<accession>A0A516KC46</accession>
<dbReference type="KEGG" id="aqt:FN924_01280"/>
<dbReference type="Proteomes" id="UP000315215">
    <property type="component" value="Chromosome"/>
</dbReference>